<comment type="caution">
    <text evidence="2">The sequence shown here is derived from an EMBL/GenBank/DDBJ whole genome shotgun (WGS) entry which is preliminary data.</text>
</comment>
<gene>
    <name evidence="2" type="primary">Acey_s0027.g1565</name>
    <name evidence="2" type="ORF">Y032_0027g1565</name>
</gene>
<name>A0A016UVP0_9BILA</name>
<feature type="signal peptide" evidence="1">
    <location>
        <begin position="1"/>
        <end position="20"/>
    </location>
</feature>
<proteinExistence type="predicted"/>
<evidence type="ECO:0000313" key="2">
    <source>
        <dbReference type="EMBL" id="EYC18523.1"/>
    </source>
</evidence>
<dbReference type="EMBL" id="JARK01001363">
    <property type="protein sequence ID" value="EYC18523.1"/>
    <property type="molecule type" value="Genomic_DNA"/>
</dbReference>
<feature type="chain" id="PRO_5001492773" description="Secreted protein" evidence="1">
    <location>
        <begin position="21"/>
        <end position="80"/>
    </location>
</feature>
<accession>A0A016UVP0</accession>
<keyword evidence="1" id="KW-0732">Signal</keyword>
<dbReference type="AlphaFoldDB" id="A0A016UVP0"/>
<evidence type="ECO:0008006" key="4">
    <source>
        <dbReference type="Google" id="ProtNLM"/>
    </source>
</evidence>
<sequence>MESTWALLQTLGLFCARSIAFQNGILYGMTIHQTNQRNEEGLEDFHKSRKFFISCRIFCCESVNDQETEAKPRHGHYNDF</sequence>
<protein>
    <recommendedName>
        <fullName evidence="4">Secreted protein</fullName>
    </recommendedName>
</protein>
<organism evidence="2 3">
    <name type="scientific">Ancylostoma ceylanicum</name>
    <dbReference type="NCBI Taxonomy" id="53326"/>
    <lineage>
        <taxon>Eukaryota</taxon>
        <taxon>Metazoa</taxon>
        <taxon>Ecdysozoa</taxon>
        <taxon>Nematoda</taxon>
        <taxon>Chromadorea</taxon>
        <taxon>Rhabditida</taxon>
        <taxon>Rhabditina</taxon>
        <taxon>Rhabditomorpha</taxon>
        <taxon>Strongyloidea</taxon>
        <taxon>Ancylostomatidae</taxon>
        <taxon>Ancylostomatinae</taxon>
        <taxon>Ancylostoma</taxon>
    </lineage>
</organism>
<evidence type="ECO:0000313" key="3">
    <source>
        <dbReference type="Proteomes" id="UP000024635"/>
    </source>
</evidence>
<evidence type="ECO:0000256" key="1">
    <source>
        <dbReference type="SAM" id="SignalP"/>
    </source>
</evidence>
<reference evidence="3" key="1">
    <citation type="journal article" date="2015" name="Nat. Genet.">
        <title>The genome and transcriptome of the zoonotic hookworm Ancylostoma ceylanicum identify infection-specific gene families.</title>
        <authorList>
            <person name="Schwarz E.M."/>
            <person name="Hu Y."/>
            <person name="Antoshechkin I."/>
            <person name="Miller M.M."/>
            <person name="Sternberg P.W."/>
            <person name="Aroian R.V."/>
        </authorList>
    </citation>
    <scope>NUCLEOTIDE SEQUENCE</scope>
    <source>
        <strain evidence="3">HY135</strain>
    </source>
</reference>
<dbReference type="Proteomes" id="UP000024635">
    <property type="component" value="Unassembled WGS sequence"/>
</dbReference>
<keyword evidence="3" id="KW-1185">Reference proteome</keyword>